<dbReference type="Proteomes" id="UP001149090">
    <property type="component" value="Unassembled WGS sequence"/>
</dbReference>
<dbReference type="PROSITE" id="PS50172">
    <property type="entry name" value="BRCT"/>
    <property type="match status" value="1"/>
</dbReference>
<evidence type="ECO:0000313" key="3">
    <source>
        <dbReference type="EMBL" id="KAJ5075268.1"/>
    </source>
</evidence>
<dbReference type="InterPro" id="IPR001357">
    <property type="entry name" value="BRCT_dom"/>
</dbReference>
<gene>
    <name evidence="3" type="ORF">M0811_07621</name>
</gene>
<comment type="caution">
    <text evidence="3">The sequence shown here is derived from an EMBL/GenBank/DDBJ whole genome shotgun (WGS) entry which is preliminary data.</text>
</comment>
<proteinExistence type="predicted"/>
<evidence type="ECO:0000256" key="1">
    <source>
        <dbReference type="SAM" id="MobiDB-lite"/>
    </source>
</evidence>
<reference evidence="3" key="1">
    <citation type="submission" date="2022-10" db="EMBL/GenBank/DDBJ databases">
        <title>Novel sulphate-reducing endosymbionts in the free-living metamonad Anaeramoeba.</title>
        <authorList>
            <person name="Jerlstrom-Hultqvist J."/>
            <person name="Cepicka I."/>
            <person name="Gallot-Lavallee L."/>
            <person name="Salas-Leiva D."/>
            <person name="Curtis B.A."/>
            <person name="Zahonova K."/>
            <person name="Pipaliya S."/>
            <person name="Dacks J."/>
            <person name="Roger A.J."/>
        </authorList>
    </citation>
    <scope>NUCLEOTIDE SEQUENCE</scope>
    <source>
        <strain evidence="3">BMAN</strain>
    </source>
</reference>
<protein>
    <submittedName>
        <fullName evidence="3">DNA repair protein xrcc1</fullName>
    </submittedName>
</protein>
<sequence length="174" mass="20393">MFLKLKKLKKIIIMITDDEKSDNKYDLNDPFINDSDDDNQNVSNSTSDSEYVPSNSESEKEVKQEKKQRIDINSISSNFQIEEFLPNFFNQLKFLIDEKFLSNSKKRKSIIRLIIAYGGIVQNFKDSSINFIVVNQNFAKSFTEKSNAKFISLKWIELCDEKQERLDPKPYIIK</sequence>
<dbReference type="InterPro" id="IPR036420">
    <property type="entry name" value="BRCT_dom_sf"/>
</dbReference>
<name>A0A9Q0RD57_ANAIG</name>
<evidence type="ECO:0000259" key="2">
    <source>
        <dbReference type="PROSITE" id="PS50172"/>
    </source>
</evidence>
<dbReference type="Gene3D" id="3.40.50.10190">
    <property type="entry name" value="BRCT domain"/>
    <property type="match status" value="1"/>
</dbReference>
<dbReference type="AlphaFoldDB" id="A0A9Q0RD57"/>
<evidence type="ECO:0000313" key="4">
    <source>
        <dbReference type="Proteomes" id="UP001149090"/>
    </source>
</evidence>
<organism evidence="3 4">
    <name type="scientific">Anaeramoeba ignava</name>
    <name type="common">Anaerobic marine amoeba</name>
    <dbReference type="NCBI Taxonomy" id="1746090"/>
    <lineage>
        <taxon>Eukaryota</taxon>
        <taxon>Metamonada</taxon>
        <taxon>Anaeramoebidae</taxon>
        <taxon>Anaeramoeba</taxon>
    </lineage>
</organism>
<accession>A0A9Q0RD57</accession>
<keyword evidence="4" id="KW-1185">Reference proteome</keyword>
<dbReference type="Pfam" id="PF16589">
    <property type="entry name" value="BRCT_2"/>
    <property type="match status" value="1"/>
</dbReference>
<feature type="region of interest" description="Disordered" evidence="1">
    <location>
        <begin position="21"/>
        <end position="65"/>
    </location>
</feature>
<dbReference type="SUPFAM" id="SSF52113">
    <property type="entry name" value="BRCT domain"/>
    <property type="match status" value="1"/>
</dbReference>
<feature type="domain" description="BRCT" evidence="2">
    <location>
        <begin position="84"/>
        <end position="173"/>
    </location>
</feature>
<dbReference type="EMBL" id="JAPDFW010000066">
    <property type="protein sequence ID" value="KAJ5075268.1"/>
    <property type="molecule type" value="Genomic_DNA"/>
</dbReference>
<feature type="compositionally biased region" description="Low complexity" evidence="1">
    <location>
        <begin position="40"/>
        <end position="49"/>
    </location>
</feature>